<dbReference type="InterPro" id="IPR001507">
    <property type="entry name" value="ZP_dom"/>
</dbReference>
<feature type="domain" description="ZP" evidence="2">
    <location>
        <begin position="63"/>
        <end position="320"/>
    </location>
</feature>
<comment type="caution">
    <text evidence="3">The sequence shown here is derived from an EMBL/GenBank/DDBJ whole genome shotgun (WGS) entry which is preliminary data.</text>
</comment>
<dbReference type="Pfam" id="PF25272">
    <property type="entry name" value="VERL_C"/>
    <property type="match status" value="1"/>
</dbReference>
<dbReference type="InterPro" id="IPR000742">
    <property type="entry name" value="EGF"/>
</dbReference>
<gene>
    <name evidence="3" type="ORF">SNE40_009515</name>
</gene>
<dbReference type="InterPro" id="IPR042235">
    <property type="entry name" value="ZP-C_dom"/>
</dbReference>
<dbReference type="PANTHER" id="PTHR46560:SF5">
    <property type="entry name" value="CYPHER, ISOFORM B"/>
    <property type="match status" value="1"/>
</dbReference>
<evidence type="ECO:0000313" key="4">
    <source>
        <dbReference type="Proteomes" id="UP001347796"/>
    </source>
</evidence>
<dbReference type="PANTHER" id="PTHR46560">
    <property type="entry name" value="CYPHER, ISOFORM B"/>
    <property type="match status" value="1"/>
</dbReference>
<dbReference type="Gene3D" id="2.60.40.4100">
    <property type="entry name" value="Zona pellucida, ZP-C domain"/>
    <property type="match status" value="1"/>
</dbReference>
<reference evidence="3 4" key="1">
    <citation type="submission" date="2024-01" db="EMBL/GenBank/DDBJ databases">
        <title>The genome of the rayed Mediterranean limpet Patella caerulea (Linnaeus, 1758).</title>
        <authorList>
            <person name="Anh-Thu Weber A."/>
            <person name="Halstead-Nussloch G."/>
        </authorList>
    </citation>
    <scope>NUCLEOTIDE SEQUENCE [LARGE SCALE GENOMIC DNA]</scope>
    <source>
        <strain evidence="3">AATW-2023a</strain>
        <tissue evidence="3">Whole specimen</tissue>
    </source>
</reference>
<keyword evidence="1" id="KW-0472">Membrane</keyword>
<evidence type="ECO:0000256" key="1">
    <source>
        <dbReference type="SAM" id="Phobius"/>
    </source>
</evidence>
<evidence type="ECO:0000259" key="2">
    <source>
        <dbReference type="PROSITE" id="PS51034"/>
    </source>
</evidence>
<dbReference type="PROSITE" id="PS00022">
    <property type="entry name" value="EGF_1"/>
    <property type="match status" value="1"/>
</dbReference>
<proteinExistence type="predicted"/>
<accession>A0AAN8JYG4</accession>
<dbReference type="AlphaFoldDB" id="A0AAN8JYG4"/>
<sequence>MCSCTSGHTGYDCGLASDTILSTPCDPPCQNGICYTASPQNKCYCSSDSYFGEACEQRRAQVSCFGDRFNITIVPFPPFFGAVYVKGNRTDDACMFTQVTDPDTNLLSYQASLEFNSGCSIMKVNNTPMPEETTYSTKVTIGNSPVFETGYDFAVKAACIFSDSDDQNVSVGVVPVDERTNFPKDETSTVYEPVKFTTRRANGMAITPPLYIGSPLKLFFTLTDLQKYSKFQVVNCDAVNGLENNNAMSVRIIENGCPTTAGASIFTSPIIYDDIPSVSVYFDSFRFPNSPIVSFACDVNVCKPEDLCTLPDCSVQTRSRRSADSNATGEHFSVKGSISVLAPKETETGTVDSGELPNDQRELEVDNENCLQQQEIIVVVIMLAITVVFLLIVTLCFSLSFIKSKYRSQFTALSSPPTALNEIRKQSSC</sequence>
<protein>
    <recommendedName>
        <fullName evidence="2">ZP domain-containing protein</fullName>
    </recommendedName>
</protein>
<dbReference type="Proteomes" id="UP001347796">
    <property type="component" value="Unassembled WGS sequence"/>
</dbReference>
<dbReference type="InterPro" id="IPR057371">
    <property type="entry name" value="VERL_C"/>
</dbReference>
<name>A0AAN8JYG4_PATCE</name>
<dbReference type="EMBL" id="JAZGQO010000007">
    <property type="protein sequence ID" value="KAK6181714.1"/>
    <property type="molecule type" value="Genomic_DNA"/>
</dbReference>
<keyword evidence="4" id="KW-1185">Reference proteome</keyword>
<evidence type="ECO:0000313" key="3">
    <source>
        <dbReference type="EMBL" id="KAK6181714.1"/>
    </source>
</evidence>
<dbReference type="PROSITE" id="PS51034">
    <property type="entry name" value="ZP_2"/>
    <property type="match status" value="1"/>
</dbReference>
<keyword evidence="1" id="KW-0812">Transmembrane</keyword>
<keyword evidence="1" id="KW-1133">Transmembrane helix</keyword>
<feature type="transmembrane region" description="Helical" evidence="1">
    <location>
        <begin position="376"/>
        <end position="402"/>
    </location>
</feature>
<organism evidence="3 4">
    <name type="scientific">Patella caerulea</name>
    <name type="common">Rayed Mediterranean limpet</name>
    <dbReference type="NCBI Taxonomy" id="87958"/>
    <lineage>
        <taxon>Eukaryota</taxon>
        <taxon>Metazoa</taxon>
        <taxon>Spiralia</taxon>
        <taxon>Lophotrochozoa</taxon>
        <taxon>Mollusca</taxon>
        <taxon>Gastropoda</taxon>
        <taxon>Patellogastropoda</taxon>
        <taxon>Patelloidea</taxon>
        <taxon>Patellidae</taxon>
        <taxon>Patella</taxon>
    </lineage>
</organism>
<dbReference type="SMART" id="SM00241">
    <property type="entry name" value="ZP"/>
    <property type="match status" value="1"/>
</dbReference>